<sequence>MSIDMGFFLSKDSERNTMQKPFNKTNFKEKLEAHGDFPMLYMFKFIVPNGQESEVAAIFPKNELTIKPSSGGKYISTTIQMMVQSADEVISYYEKASNIEGVISL</sequence>
<dbReference type="AlphaFoldDB" id="A0A0N8KF96"/>
<dbReference type="STRING" id="1305737.GCA_000526355_02977"/>
<evidence type="ECO:0008006" key="3">
    <source>
        <dbReference type="Google" id="ProtNLM"/>
    </source>
</evidence>
<dbReference type="Proteomes" id="UP000050421">
    <property type="component" value="Unassembled WGS sequence"/>
</dbReference>
<dbReference type="InterPro" id="IPR007454">
    <property type="entry name" value="UPF0250_YbeD-like"/>
</dbReference>
<organism evidence="1 2">
    <name type="scientific">Algoriphagus marincola HL-49</name>
    <dbReference type="NCBI Taxonomy" id="1305737"/>
    <lineage>
        <taxon>Bacteria</taxon>
        <taxon>Pseudomonadati</taxon>
        <taxon>Bacteroidota</taxon>
        <taxon>Cytophagia</taxon>
        <taxon>Cytophagales</taxon>
        <taxon>Cyclobacteriaceae</taxon>
        <taxon>Algoriphagus</taxon>
    </lineage>
</organism>
<dbReference type="Pfam" id="PF04359">
    <property type="entry name" value="DUF493"/>
    <property type="match status" value="1"/>
</dbReference>
<dbReference type="EMBL" id="LJXT01000087">
    <property type="protein sequence ID" value="KPQ13522.1"/>
    <property type="molecule type" value="Genomic_DNA"/>
</dbReference>
<name>A0A0N8KF96_9BACT</name>
<dbReference type="PATRIC" id="fig|1305737.6.peg.3202"/>
<evidence type="ECO:0000313" key="2">
    <source>
        <dbReference type="Proteomes" id="UP000050421"/>
    </source>
</evidence>
<protein>
    <recommendedName>
        <fullName evidence="3">DUF493 domain-containing protein</fullName>
    </recommendedName>
</protein>
<dbReference type="SUPFAM" id="SSF117991">
    <property type="entry name" value="YbeD/HP0495-like"/>
    <property type="match status" value="1"/>
</dbReference>
<proteinExistence type="predicted"/>
<dbReference type="Gene3D" id="3.30.70.260">
    <property type="match status" value="1"/>
</dbReference>
<evidence type="ECO:0000313" key="1">
    <source>
        <dbReference type="EMBL" id="KPQ13522.1"/>
    </source>
</evidence>
<comment type="caution">
    <text evidence="1">The sequence shown here is derived from an EMBL/GenBank/DDBJ whole genome shotgun (WGS) entry which is preliminary data.</text>
</comment>
<dbReference type="eggNOG" id="COG2921">
    <property type="taxonomic scope" value="Bacteria"/>
</dbReference>
<gene>
    <name evidence="1" type="ORF">HLUCCX10_12725</name>
</gene>
<dbReference type="InterPro" id="IPR027471">
    <property type="entry name" value="YbeD-like_sf"/>
</dbReference>
<accession>A0A0N8KF96</accession>
<reference evidence="1 2" key="1">
    <citation type="submission" date="2015-09" db="EMBL/GenBank/DDBJ databases">
        <title>Identification and resolution of microdiversity through metagenomic sequencing of parallel consortia.</title>
        <authorList>
            <person name="Nelson W.C."/>
            <person name="Romine M.F."/>
            <person name="Lindemann S.R."/>
        </authorList>
    </citation>
    <scope>NUCLEOTIDE SEQUENCE [LARGE SCALE GENOMIC DNA]</scope>
    <source>
        <strain evidence="1">HL-49</strain>
    </source>
</reference>